<sequence length="102" mass="11409">MGIRADDLSDEEISKIVRAVEESILKALTRERMVDADVVFSIELGKLPGVLQVKLDVDVRDRALGPRGANEKAARLLKVLKEEIERELARNLNKVEEELGDT</sequence>
<evidence type="ECO:0000313" key="2">
    <source>
        <dbReference type="EMBL" id="HHQ80871.1"/>
    </source>
</evidence>
<gene>
    <name evidence="2" type="ORF">ENM78_05430</name>
</gene>
<feature type="coiled-coil region" evidence="1">
    <location>
        <begin position="70"/>
        <end position="101"/>
    </location>
</feature>
<comment type="caution">
    <text evidence="2">The sequence shown here is derived from an EMBL/GenBank/DDBJ whole genome shotgun (WGS) entry which is preliminary data.</text>
</comment>
<proteinExistence type="predicted"/>
<dbReference type="EMBL" id="DRZC01000076">
    <property type="protein sequence ID" value="HHQ80871.1"/>
    <property type="molecule type" value="Genomic_DNA"/>
</dbReference>
<keyword evidence="1" id="KW-0175">Coiled coil</keyword>
<accession>A0A7J3ZL92</accession>
<dbReference type="AlphaFoldDB" id="A0A7J3ZL92"/>
<organism evidence="2">
    <name type="scientific">Fervidicoccus fontis</name>
    <dbReference type="NCBI Taxonomy" id="683846"/>
    <lineage>
        <taxon>Archaea</taxon>
        <taxon>Thermoproteota</taxon>
        <taxon>Thermoprotei</taxon>
        <taxon>Fervidicoccales</taxon>
        <taxon>Fervidicoccaceae</taxon>
        <taxon>Fervidicoccus</taxon>
    </lineage>
</organism>
<name>A0A7J3ZL92_9CREN</name>
<protein>
    <recommendedName>
        <fullName evidence="3">DUF3194 domain-containing protein</fullName>
    </recommendedName>
</protein>
<evidence type="ECO:0008006" key="3">
    <source>
        <dbReference type="Google" id="ProtNLM"/>
    </source>
</evidence>
<evidence type="ECO:0000256" key="1">
    <source>
        <dbReference type="SAM" id="Coils"/>
    </source>
</evidence>
<reference evidence="2" key="1">
    <citation type="journal article" date="2020" name="mSystems">
        <title>Genome- and Community-Level Interaction Insights into Carbon Utilization and Element Cycling Functions of Hydrothermarchaeota in Hydrothermal Sediment.</title>
        <authorList>
            <person name="Zhou Z."/>
            <person name="Liu Y."/>
            <person name="Xu W."/>
            <person name="Pan J."/>
            <person name="Luo Z.H."/>
            <person name="Li M."/>
        </authorList>
    </citation>
    <scope>NUCLEOTIDE SEQUENCE [LARGE SCALE GENOMIC DNA]</scope>
    <source>
        <strain evidence="2">SpSt-1116</strain>
    </source>
</reference>